<reference evidence="3 4" key="2">
    <citation type="submission" date="2018-12" db="EMBL/GenBank/DDBJ databases">
        <authorList>
            <consortium name="Pathogen Informatics"/>
        </authorList>
    </citation>
    <scope>NUCLEOTIDE SEQUENCE [LARGE SCALE GENOMIC DNA]</scope>
    <source>
        <strain evidence="3 4">NCTC13652</strain>
    </source>
</reference>
<dbReference type="EMBL" id="CP025570">
    <property type="protein sequence ID" value="AZZ39082.1"/>
    <property type="molecule type" value="Genomic_DNA"/>
</dbReference>
<organism evidence="2 5">
    <name type="scientific">Acidipropionibacterium jensenii</name>
    <dbReference type="NCBI Taxonomy" id="1749"/>
    <lineage>
        <taxon>Bacteria</taxon>
        <taxon>Bacillati</taxon>
        <taxon>Actinomycetota</taxon>
        <taxon>Actinomycetes</taxon>
        <taxon>Propionibacteriales</taxon>
        <taxon>Propionibacteriaceae</taxon>
        <taxon>Acidipropionibacterium</taxon>
    </lineage>
</organism>
<feature type="transmembrane region" description="Helical" evidence="1">
    <location>
        <begin position="54"/>
        <end position="76"/>
    </location>
</feature>
<reference evidence="2" key="3">
    <citation type="journal article" date="2019" name="Microorganisms">
        <title>Red-Brown Pigmentation of Acidipropionibacterium jensenii Is Tied to Haemolytic Activity and cyl-Like Gene Cluster.</title>
        <authorList>
            <person name="Deptula P."/>
            <person name="Loivamaa I."/>
            <person name="Smolander O.P."/>
            <person name="Laine P."/>
            <person name="Roberts R.J."/>
            <person name="Piironen V."/>
            <person name="Paulin L."/>
            <person name="Savijoki K."/>
            <person name="Auvinen P."/>
            <person name="Varmanen P."/>
        </authorList>
    </citation>
    <scope>NUCLEOTIDE SEQUENCE</scope>
    <source>
        <strain evidence="2">JS280</strain>
    </source>
</reference>
<protein>
    <submittedName>
        <fullName evidence="2">Uncharacterized protein</fullName>
    </submittedName>
</protein>
<keyword evidence="1" id="KW-0472">Membrane</keyword>
<proteinExistence type="predicted"/>
<evidence type="ECO:0000313" key="5">
    <source>
        <dbReference type="Proteomes" id="UP000285875"/>
    </source>
</evidence>
<keyword evidence="4" id="KW-1185">Reference proteome</keyword>
<dbReference type="KEGG" id="aji:C0Z10_04205"/>
<name>A0A3Q9UHS1_9ACTN</name>
<dbReference type="EMBL" id="LR134473">
    <property type="protein sequence ID" value="VEI04306.1"/>
    <property type="molecule type" value="Genomic_DNA"/>
</dbReference>
<dbReference type="Proteomes" id="UP000277858">
    <property type="component" value="Chromosome"/>
</dbReference>
<sequence length="87" mass="8932">MIIVLVVLAVACCTAVVWSAIAEKVPPASGWALAGATVATTVTALLAGDIPSRFAASVLAAGCMAESVWTMAASSWQRRRTARALSR</sequence>
<dbReference type="RefSeq" id="WP_028702278.1">
    <property type="nucleotide sequence ID" value="NZ_CP025570.1"/>
</dbReference>
<evidence type="ECO:0000313" key="3">
    <source>
        <dbReference type="EMBL" id="VEI04306.1"/>
    </source>
</evidence>
<keyword evidence="1" id="KW-0812">Transmembrane</keyword>
<dbReference type="Proteomes" id="UP000285875">
    <property type="component" value="Chromosome"/>
</dbReference>
<keyword evidence="1" id="KW-1133">Transmembrane helix</keyword>
<dbReference type="AlphaFoldDB" id="A0A3Q9UHS1"/>
<evidence type="ECO:0000256" key="1">
    <source>
        <dbReference type="SAM" id="Phobius"/>
    </source>
</evidence>
<evidence type="ECO:0000313" key="4">
    <source>
        <dbReference type="Proteomes" id="UP000277858"/>
    </source>
</evidence>
<accession>A0A3Q9UHS1</accession>
<evidence type="ECO:0000313" key="2">
    <source>
        <dbReference type="EMBL" id="AZZ39082.1"/>
    </source>
</evidence>
<reference evidence="5" key="1">
    <citation type="submission" date="2017-12" db="EMBL/GenBank/DDBJ databases">
        <title>Whole genome sequencing of Acidipropionibacterium jensenii strains JS279 and JS280.</title>
        <authorList>
            <person name="Deptula P."/>
            <person name="Laine P."/>
            <person name="Smolander O.-P."/>
            <person name="Paulin L."/>
            <person name="Auvinen P."/>
            <person name="Varmanen P."/>
        </authorList>
    </citation>
    <scope>NUCLEOTIDE SEQUENCE [LARGE SCALE GENOMIC DNA]</scope>
    <source>
        <strain evidence="5">JS280</strain>
    </source>
</reference>
<gene>
    <name evidence="2" type="ORF">C0Z10_04205</name>
    <name evidence="3" type="ORF">NCTC13652_02535</name>
</gene>